<gene>
    <name evidence="3" type="ORF">BDW47DRAFT_103405</name>
</gene>
<feature type="signal peptide" evidence="2">
    <location>
        <begin position="1"/>
        <end position="18"/>
    </location>
</feature>
<name>A0A2I2FFA1_ASPCN</name>
<organism evidence="3 4">
    <name type="scientific">Aspergillus candidus</name>
    <dbReference type="NCBI Taxonomy" id="41067"/>
    <lineage>
        <taxon>Eukaryota</taxon>
        <taxon>Fungi</taxon>
        <taxon>Dikarya</taxon>
        <taxon>Ascomycota</taxon>
        <taxon>Pezizomycotina</taxon>
        <taxon>Eurotiomycetes</taxon>
        <taxon>Eurotiomycetidae</taxon>
        <taxon>Eurotiales</taxon>
        <taxon>Aspergillaceae</taxon>
        <taxon>Aspergillus</taxon>
        <taxon>Aspergillus subgen. Circumdati</taxon>
    </lineage>
</organism>
<keyword evidence="1" id="KW-1133">Transmembrane helix</keyword>
<evidence type="ECO:0008006" key="5">
    <source>
        <dbReference type="Google" id="ProtNLM"/>
    </source>
</evidence>
<evidence type="ECO:0000256" key="2">
    <source>
        <dbReference type="SAM" id="SignalP"/>
    </source>
</evidence>
<dbReference type="GeneID" id="36519232"/>
<protein>
    <recommendedName>
        <fullName evidence="5">Secreted peptide</fullName>
    </recommendedName>
</protein>
<evidence type="ECO:0000313" key="4">
    <source>
        <dbReference type="Proteomes" id="UP000234585"/>
    </source>
</evidence>
<dbReference type="RefSeq" id="XP_024673306.1">
    <property type="nucleotide sequence ID" value="XM_024812072.1"/>
</dbReference>
<reference evidence="3 4" key="1">
    <citation type="submission" date="2017-12" db="EMBL/GenBank/DDBJ databases">
        <authorList>
            <consortium name="DOE Joint Genome Institute"/>
            <person name="Haridas S."/>
            <person name="Kjaerbolling I."/>
            <person name="Vesth T.C."/>
            <person name="Frisvad J.C."/>
            <person name="Nybo J.L."/>
            <person name="Theobald S."/>
            <person name="Kuo A."/>
            <person name="Bowyer P."/>
            <person name="Matsuda Y."/>
            <person name="Mondo S."/>
            <person name="Lyhne E.K."/>
            <person name="Kogle M.E."/>
            <person name="Clum A."/>
            <person name="Lipzen A."/>
            <person name="Salamov A."/>
            <person name="Ngan C.Y."/>
            <person name="Daum C."/>
            <person name="Chiniquy J."/>
            <person name="Barry K."/>
            <person name="LaButti K."/>
            <person name="Simmons B.A."/>
            <person name="Magnuson J.K."/>
            <person name="Mortensen U.H."/>
            <person name="Larsen T.O."/>
            <person name="Grigoriev I.V."/>
            <person name="Baker S.E."/>
            <person name="Andersen M.R."/>
            <person name="Nordberg H.P."/>
            <person name="Cantor M.N."/>
            <person name="Hua S.X."/>
        </authorList>
    </citation>
    <scope>NUCLEOTIDE SEQUENCE [LARGE SCALE GENOMIC DNA]</scope>
    <source>
        <strain evidence="3 4">CBS 102.13</strain>
    </source>
</reference>
<sequence>MFIFFLFSLFCCLPFCLFSCASHHSSVDTSFICIYICWRWFGFRILHCIGFVCWACLSTCMSGFLHFTFVLFF</sequence>
<proteinExistence type="predicted"/>
<accession>A0A2I2FFA1</accession>
<evidence type="ECO:0000256" key="1">
    <source>
        <dbReference type="SAM" id="Phobius"/>
    </source>
</evidence>
<feature type="transmembrane region" description="Helical" evidence="1">
    <location>
        <begin position="44"/>
        <end position="72"/>
    </location>
</feature>
<keyword evidence="4" id="KW-1185">Reference proteome</keyword>
<dbReference type="AlphaFoldDB" id="A0A2I2FFA1"/>
<evidence type="ECO:0000313" key="3">
    <source>
        <dbReference type="EMBL" id="PLB39294.1"/>
    </source>
</evidence>
<dbReference type="Proteomes" id="UP000234585">
    <property type="component" value="Unassembled WGS sequence"/>
</dbReference>
<keyword evidence="1" id="KW-0472">Membrane</keyword>
<keyword evidence="1" id="KW-0812">Transmembrane</keyword>
<keyword evidence="2" id="KW-0732">Signal</keyword>
<dbReference type="EMBL" id="KZ559130">
    <property type="protein sequence ID" value="PLB39294.1"/>
    <property type="molecule type" value="Genomic_DNA"/>
</dbReference>
<feature type="chain" id="PRO_5014111464" description="Secreted peptide" evidence="2">
    <location>
        <begin position="19"/>
        <end position="73"/>
    </location>
</feature>